<dbReference type="EMBL" id="BAAAYR010000004">
    <property type="protein sequence ID" value="GAA3571533.1"/>
    <property type="molecule type" value="Genomic_DNA"/>
</dbReference>
<sequence>MSIEPDVFANPDELGSRAARMVADGLVAAAAAGRPYVLGCPGGRSASSTYSALAGLVRTEGLPLEHLVVVMMDDYLVPDADGVLVHERADAAHSCIRFAREEIVRPLDEAAASVGSNAAVRPEHLWFPDPAEPAAYDARIRDIGGIDLFLLASGSSDGHIAFNPAGASRDSRTRVVDLPDSTRRDNLLTFPSFGGDLDRVPRHGVTVGIDTIAASSASVVMLVQGREKGRAAAHLLAADAYDPQWPATVLVECARPHLFLDHDALAAVPAPAR</sequence>
<dbReference type="RefSeq" id="WP_204913435.1">
    <property type="nucleotide sequence ID" value="NZ_BAAAYR010000004.1"/>
</dbReference>
<comment type="caution">
    <text evidence="4">The sequence shown here is derived from an EMBL/GenBank/DDBJ whole genome shotgun (WGS) entry which is preliminary data.</text>
</comment>
<name>A0ABP6XRR8_9ACTN</name>
<organism evidence="4 5">
    <name type="scientific">Microlunatus spumicola</name>
    <dbReference type="NCBI Taxonomy" id="81499"/>
    <lineage>
        <taxon>Bacteria</taxon>
        <taxon>Bacillati</taxon>
        <taxon>Actinomycetota</taxon>
        <taxon>Actinomycetes</taxon>
        <taxon>Propionibacteriales</taxon>
        <taxon>Propionibacteriaceae</taxon>
        <taxon>Microlunatus</taxon>
    </lineage>
</organism>
<dbReference type="Gene3D" id="3.40.50.1360">
    <property type="match status" value="1"/>
</dbReference>
<dbReference type="SUPFAM" id="SSF100950">
    <property type="entry name" value="NagB/RpiA/CoA transferase-like"/>
    <property type="match status" value="1"/>
</dbReference>
<evidence type="ECO:0000256" key="2">
    <source>
        <dbReference type="ARBA" id="ARBA00023277"/>
    </source>
</evidence>
<keyword evidence="1" id="KW-0378">Hydrolase</keyword>
<evidence type="ECO:0000256" key="1">
    <source>
        <dbReference type="ARBA" id="ARBA00022801"/>
    </source>
</evidence>
<protein>
    <recommendedName>
        <fullName evidence="3">Glucosamine/galactosamine-6-phosphate isomerase domain-containing protein</fullName>
    </recommendedName>
</protein>
<feature type="domain" description="Glucosamine/galactosamine-6-phosphate isomerase" evidence="3">
    <location>
        <begin position="10"/>
        <end position="250"/>
    </location>
</feature>
<keyword evidence="5" id="KW-1185">Reference proteome</keyword>
<proteinExistence type="predicted"/>
<evidence type="ECO:0000313" key="5">
    <source>
        <dbReference type="Proteomes" id="UP001500767"/>
    </source>
</evidence>
<dbReference type="InterPro" id="IPR037171">
    <property type="entry name" value="NagB/RpiA_transferase-like"/>
</dbReference>
<evidence type="ECO:0000259" key="3">
    <source>
        <dbReference type="Pfam" id="PF01182"/>
    </source>
</evidence>
<dbReference type="InterPro" id="IPR004547">
    <property type="entry name" value="Glucosamine6P_isomerase"/>
</dbReference>
<dbReference type="Pfam" id="PF01182">
    <property type="entry name" value="Glucosamine_iso"/>
    <property type="match status" value="1"/>
</dbReference>
<keyword evidence="2" id="KW-0119">Carbohydrate metabolism</keyword>
<gene>
    <name evidence="4" type="ORF">GCM10022197_30060</name>
</gene>
<dbReference type="PANTHER" id="PTHR11280:SF5">
    <property type="entry name" value="GLUCOSAMINE-6-PHOSPHATE ISOMERASE"/>
    <property type="match status" value="1"/>
</dbReference>
<evidence type="ECO:0000313" key="4">
    <source>
        <dbReference type="EMBL" id="GAA3571533.1"/>
    </source>
</evidence>
<dbReference type="PANTHER" id="PTHR11280">
    <property type="entry name" value="GLUCOSAMINE-6-PHOSPHATE ISOMERASE"/>
    <property type="match status" value="1"/>
</dbReference>
<reference evidence="5" key="1">
    <citation type="journal article" date="2019" name="Int. J. Syst. Evol. Microbiol.">
        <title>The Global Catalogue of Microorganisms (GCM) 10K type strain sequencing project: providing services to taxonomists for standard genome sequencing and annotation.</title>
        <authorList>
            <consortium name="The Broad Institute Genomics Platform"/>
            <consortium name="The Broad Institute Genome Sequencing Center for Infectious Disease"/>
            <person name="Wu L."/>
            <person name="Ma J."/>
        </authorList>
    </citation>
    <scope>NUCLEOTIDE SEQUENCE [LARGE SCALE GENOMIC DNA]</scope>
    <source>
        <strain evidence="5">JCM 16540</strain>
    </source>
</reference>
<accession>A0ABP6XRR8</accession>
<dbReference type="Proteomes" id="UP001500767">
    <property type="component" value="Unassembled WGS sequence"/>
</dbReference>
<dbReference type="InterPro" id="IPR006148">
    <property type="entry name" value="Glc/Gal-6P_isomerase"/>
</dbReference>